<accession>A0A813XUJ0</accession>
<keyword evidence="1" id="KW-0732">Signal</keyword>
<keyword evidence="3" id="KW-1185">Reference proteome</keyword>
<feature type="signal peptide" evidence="1">
    <location>
        <begin position="1"/>
        <end position="25"/>
    </location>
</feature>
<dbReference type="EMBL" id="CAJNOM010000037">
    <property type="protein sequence ID" value="CAF0878526.1"/>
    <property type="molecule type" value="Genomic_DNA"/>
</dbReference>
<sequence>MYKPKWTFTFLFLAVIISCTSITDAFDCYYCSNCLNTQRGVRLAARSEDWCYKVVWRSGPGNQQIVSRGASADCRQDSYNDQSMTIPGIYSGTARYCCRNHLYIFPVELIYQLLNYFSAHEIFHTFTNISSYIDNVLLDYSNYRLNFKSITKKEFDLVCQRITPSHVVSLTLCDNENTPGQIELFLSRFQLNQFTRLCSLTLIDIGPDYWESIVTNLNDLKNLRSFFCYSMSKTDTWVSKISYNSITQLDLHLFNNYSSIFPHLKWLRFTHGYFLNSIQFPYLLHLILRSSTIDTMINICHAAPNLKSLTTVLKLNESDSNFILPFNQMNRLTLHIEGANLSMSNIEQIITNLPCLKYLQLRTHGYGDLLDDDSDLQDLDSFRSSYWLNEKHWYVAYAYNCLFSVPFYATTFTNEQFDVPILSTLPDNTIFNTCITHLTLSELSINTNHYFNQVHTLTMYHFIHLSSIVQIVDLNRILHLCLCITTEYHGIISVINEMPSLYRITLRNKVKEFLDIVQLNSLKKIRHLEIGVILPYDDDDNYNIEQLNSIFPNVQNLDIAYLCSIVQIFNFINQFKKLLTASFYCIPWSTKKGYTNEYVRKLQLTLDENRSSHKFDYTYRFDQSTVYMWF</sequence>
<proteinExistence type="predicted"/>
<dbReference type="OrthoDB" id="9991303at2759"/>
<comment type="caution">
    <text evidence="2">The sequence shown here is derived from an EMBL/GenBank/DDBJ whole genome shotgun (WGS) entry which is preliminary data.</text>
</comment>
<name>A0A813XUJ0_9BILA</name>
<reference evidence="2" key="1">
    <citation type="submission" date="2021-02" db="EMBL/GenBank/DDBJ databases">
        <authorList>
            <person name="Nowell W R."/>
        </authorList>
    </citation>
    <scope>NUCLEOTIDE SEQUENCE</scope>
</reference>
<evidence type="ECO:0000313" key="2">
    <source>
        <dbReference type="EMBL" id="CAF0878526.1"/>
    </source>
</evidence>
<evidence type="ECO:0000256" key="1">
    <source>
        <dbReference type="SAM" id="SignalP"/>
    </source>
</evidence>
<feature type="chain" id="PRO_5032602225" description="F-box domain-containing protein" evidence="1">
    <location>
        <begin position="26"/>
        <end position="630"/>
    </location>
</feature>
<dbReference type="Gene3D" id="3.80.10.10">
    <property type="entry name" value="Ribonuclease Inhibitor"/>
    <property type="match status" value="1"/>
</dbReference>
<dbReference type="PROSITE" id="PS51257">
    <property type="entry name" value="PROKAR_LIPOPROTEIN"/>
    <property type="match status" value="1"/>
</dbReference>
<gene>
    <name evidence="2" type="ORF">QVE165_LOCUS8283</name>
</gene>
<dbReference type="InterPro" id="IPR032675">
    <property type="entry name" value="LRR_dom_sf"/>
</dbReference>
<organism evidence="2 3">
    <name type="scientific">Adineta steineri</name>
    <dbReference type="NCBI Taxonomy" id="433720"/>
    <lineage>
        <taxon>Eukaryota</taxon>
        <taxon>Metazoa</taxon>
        <taxon>Spiralia</taxon>
        <taxon>Gnathifera</taxon>
        <taxon>Rotifera</taxon>
        <taxon>Eurotatoria</taxon>
        <taxon>Bdelloidea</taxon>
        <taxon>Adinetida</taxon>
        <taxon>Adinetidae</taxon>
        <taxon>Adineta</taxon>
    </lineage>
</organism>
<dbReference type="Proteomes" id="UP000663832">
    <property type="component" value="Unassembled WGS sequence"/>
</dbReference>
<evidence type="ECO:0000313" key="3">
    <source>
        <dbReference type="Proteomes" id="UP000663832"/>
    </source>
</evidence>
<dbReference type="AlphaFoldDB" id="A0A813XUJ0"/>
<protein>
    <recommendedName>
        <fullName evidence="4">F-box domain-containing protein</fullName>
    </recommendedName>
</protein>
<evidence type="ECO:0008006" key="4">
    <source>
        <dbReference type="Google" id="ProtNLM"/>
    </source>
</evidence>